<proteinExistence type="inferred from homology"/>
<reference evidence="14 15" key="1">
    <citation type="submission" date="2018-01" db="EMBL/GenBank/DDBJ databases">
        <authorList>
            <person name="Clerissi C."/>
        </authorList>
    </citation>
    <scope>NUCLEOTIDE SEQUENCE [LARGE SCALE GENOMIC DNA]</scope>
    <source>
        <strain evidence="12">Cupriavidus taiwanensis STM 6082</strain>
        <strain evidence="13">Cupriavidus taiwanensis STM 6160</strain>
    </source>
</reference>
<dbReference type="Pfam" id="PF25885">
    <property type="entry name" value="HH_EMRA"/>
    <property type="match status" value="1"/>
</dbReference>
<dbReference type="GO" id="GO:0046677">
    <property type="term" value="P:response to antibiotic"/>
    <property type="evidence" value="ECO:0007669"/>
    <property type="project" value="UniProtKB-ARBA"/>
</dbReference>
<keyword evidence="3" id="KW-0813">Transport</keyword>
<accession>A0A375H6B2</accession>
<dbReference type="GO" id="GO:1990961">
    <property type="term" value="P:xenobiotic detoxification by transmembrane export across the plasma membrane"/>
    <property type="evidence" value="ECO:0007669"/>
    <property type="project" value="UniProtKB-ARBA"/>
</dbReference>
<evidence type="ECO:0000256" key="3">
    <source>
        <dbReference type="ARBA" id="ARBA00022448"/>
    </source>
</evidence>
<feature type="transmembrane region" description="Helical" evidence="10">
    <location>
        <begin position="31"/>
        <end position="51"/>
    </location>
</feature>
<gene>
    <name evidence="13" type="primary">emrA</name>
    <name evidence="12" type="ORF">CBM2605_A110014</name>
    <name evidence="13" type="ORF">CBM2607_11375</name>
</gene>
<evidence type="ECO:0000256" key="7">
    <source>
        <dbReference type="ARBA" id="ARBA00022989"/>
    </source>
</evidence>
<dbReference type="GO" id="GO:0015721">
    <property type="term" value="P:bile acid and bile salt transport"/>
    <property type="evidence" value="ECO:0007669"/>
    <property type="project" value="UniProtKB-ARBA"/>
</dbReference>
<dbReference type="SUPFAM" id="SSF111369">
    <property type="entry name" value="HlyD-like secretion proteins"/>
    <property type="match status" value="1"/>
</dbReference>
<comment type="similarity">
    <text evidence="2">Belongs to the membrane fusion protein (MFP) (TC 8.A.1) family.</text>
</comment>
<dbReference type="PANTHER" id="PTHR30386">
    <property type="entry name" value="MEMBRANE FUSION SUBUNIT OF EMRAB-TOLC MULTIDRUG EFFLUX PUMP"/>
    <property type="match status" value="1"/>
</dbReference>
<dbReference type="Proteomes" id="UP000255168">
    <property type="component" value="Chromosome I"/>
</dbReference>
<keyword evidence="4" id="KW-1003">Cell membrane</keyword>
<dbReference type="Gene3D" id="1.10.287.470">
    <property type="entry name" value="Helix hairpin bin"/>
    <property type="match status" value="1"/>
</dbReference>
<dbReference type="InterPro" id="IPR058633">
    <property type="entry name" value="EmrA/FarA_HH"/>
</dbReference>
<keyword evidence="8 10" id="KW-0472">Membrane</keyword>
<feature type="region of interest" description="Disordered" evidence="9">
    <location>
        <begin position="1"/>
        <end position="24"/>
    </location>
</feature>
<dbReference type="EMBL" id="LT984806">
    <property type="protein sequence ID" value="SPD46438.1"/>
    <property type="molecule type" value="Genomic_DNA"/>
</dbReference>
<evidence type="ECO:0000256" key="6">
    <source>
        <dbReference type="ARBA" id="ARBA00022692"/>
    </source>
</evidence>
<name>A0A375H6B2_9BURK</name>
<sequence>MTAASQPHPANARPADPPPPLLPRRQRGRRIVAATLVAVGLAAAAAFWVQYGRHQVSTENAYVEGNVVQVTSQVGGVVTAILADNTDLVESGKTLVELNGVDAQLALSAAQAQLARTVRQVRGQFAAAGQDRANVELRSVDLARAQEDLERRSALSASGAISGEELIHARQAVRTARASLAMASEQLKRNQALVERTSVDSHPEVQAAAAQVRNASIALSRTRIPAPTGGVVTKRSVQVGQRVSAGVPLMSVVPLDHLWVTANLKESQLRDVRLGQPVTLTTDLYGDRVVYHGRVVGQDAGTGSAFALLPAQNATGNWIKVVQRVPVRIALTAAEVAANPLQIGLSMQVTIDTRGRNGKRLVAGDAASENYRTTVFADELARADELVRSIVAANL</sequence>
<evidence type="ECO:0000256" key="10">
    <source>
        <dbReference type="SAM" id="Phobius"/>
    </source>
</evidence>
<keyword evidence="7 10" id="KW-1133">Transmembrane helix</keyword>
<evidence type="ECO:0000256" key="1">
    <source>
        <dbReference type="ARBA" id="ARBA00004377"/>
    </source>
</evidence>
<dbReference type="FunFam" id="2.40.30.170:FF:000003">
    <property type="entry name" value="Multidrug resistance protein A"/>
    <property type="match status" value="1"/>
</dbReference>
<evidence type="ECO:0000256" key="5">
    <source>
        <dbReference type="ARBA" id="ARBA00022519"/>
    </source>
</evidence>
<dbReference type="RefSeq" id="WP_018005855.1">
    <property type="nucleotide sequence ID" value="NZ_AQUR01000093.1"/>
</dbReference>
<organism evidence="13 14">
    <name type="scientific">Cupriavidus neocaledonicus</name>
    <dbReference type="NCBI Taxonomy" id="1040979"/>
    <lineage>
        <taxon>Bacteria</taxon>
        <taxon>Pseudomonadati</taxon>
        <taxon>Pseudomonadota</taxon>
        <taxon>Betaproteobacteria</taxon>
        <taxon>Burkholderiales</taxon>
        <taxon>Burkholderiaceae</taxon>
        <taxon>Cupriavidus</taxon>
    </lineage>
</organism>
<dbReference type="EMBL" id="OFTC01000003">
    <property type="protein sequence ID" value="SOZ34610.1"/>
    <property type="molecule type" value="Genomic_DNA"/>
</dbReference>
<evidence type="ECO:0000313" key="13">
    <source>
        <dbReference type="EMBL" id="SPD46438.1"/>
    </source>
</evidence>
<dbReference type="Gene3D" id="2.40.50.100">
    <property type="match status" value="1"/>
</dbReference>
<evidence type="ECO:0000256" key="2">
    <source>
        <dbReference type="ARBA" id="ARBA00009477"/>
    </source>
</evidence>
<dbReference type="AlphaFoldDB" id="A0A375H6B2"/>
<dbReference type="Proteomes" id="UP000256710">
    <property type="component" value="Unassembled WGS sequence"/>
</dbReference>
<keyword evidence="5" id="KW-0997">Cell inner membrane</keyword>
<keyword evidence="15" id="KW-1185">Reference proteome</keyword>
<dbReference type="GO" id="GO:0005886">
    <property type="term" value="C:plasma membrane"/>
    <property type="evidence" value="ECO:0007669"/>
    <property type="project" value="UniProtKB-SubCell"/>
</dbReference>
<evidence type="ECO:0000313" key="14">
    <source>
        <dbReference type="Proteomes" id="UP000255168"/>
    </source>
</evidence>
<dbReference type="Gene3D" id="2.40.30.170">
    <property type="match status" value="1"/>
</dbReference>
<evidence type="ECO:0000313" key="12">
    <source>
        <dbReference type="EMBL" id="SOZ34610.1"/>
    </source>
</evidence>
<comment type="subcellular location">
    <subcellularLocation>
        <location evidence="1">Cell inner membrane</location>
        <topology evidence="1">Single-pass membrane protein</topology>
    </subcellularLocation>
</comment>
<evidence type="ECO:0000259" key="11">
    <source>
        <dbReference type="Pfam" id="PF25885"/>
    </source>
</evidence>
<keyword evidence="6 10" id="KW-0812">Transmembrane</keyword>
<evidence type="ECO:0000313" key="15">
    <source>
        <dbReference type="Proteomes" id="UP000256710"/>
    </source>
</evidence>
<evidence type="ECO:0000256" key="9">
    <source>
        <dbReference type="SAM" id="MobiDB-lite"/>
    </source>
</evidence>
<dbReference type="PANTHER" id="PTHR30386:SF19">
    <property type="entry name" value="MULTIDRUG EXPORT PROTEIN EMRA-RELATED"/>
    <property type="match status" value="1"/>
</dbReference>
<protein>
    <submittedName>
        <fullName evidence="13">Multidrug export protein EmrA</fullName>
    </submittedName>
</protein>
<dbReference type="InterPro" id="IPR050739">
    <property type="entry name" value="MFP"/>
</dbReference>
<evidence type="ECO:0000256" key="4">
    <source>
        <dbReference type="ARBA" id="ARBA00022475"/>
    </source>
</evidence>
<evidence type="ECO:0000256" key="8">
    <source>
        <dbReference type="ARBA" id="ARBA00023136"/>
    </source>
</evidence>
<feature type="domain" description="Multidrug export protein EmrA/FarA alpha-helical hairpin" evidence="11">
    <location>
        <begin position="102"/>
        <end position="222"/>
    </location>
</feature>